<dbReference type="Proteomes" id="UP001501480">
    <property type="component" value="Unassembled WGS sequence"/>
</dbReference>
<dbReference type="InterPro" id="IPR011251">
    <property type="entry name" value="Luciferase-like_dom"/>
</dbReference>
<accession>A0ABP5HN34</accession>
<evidence type="ECO:0000313" key="2">
    <source>
        <dbReference type="EMBL" id="GAA2082742.1"/>
    </source>
</evidence>
<dbReference type="SUPFAM" id="SSF51679">
    <property type="entry name" value="Bacterial luciferase-like"/>
    <property type="match status" value="1"/>
</dbReference>
<name>A0ABP5HN34_9ACTN</name>
<protein>
    <recommendedName>
        <fullName evidence="1">Luciferase-like domain-containing protein</fullName>
    </recommendedName>
</protein>
<dbReference type="RefSeq" id="WP_344329123.1">
    <property type="nucleotide sequence ID" value="NZ_BAAAPY010000009.1"/>
</dbReference>
<gene>
    <name evidence="2" type="ORF">GCM10009821_24620</name>
</gene>
<dbReference type="Gene3D" id="3.20.20.30">
    <property type="entry name" value="Luciferase-like domain"/>
    <property type="match status" value="1"/>
</dbReference>
<reference evidence="3" key="1">
    <citation type="journal article" date="2019" name="Int. J. Syst. Evol. Microbiol.">
        <title>The Global Catalogue of Microorganisms (GCM) 10K type strain sequencing project: providing services to taxonomists for standard genome sequencing and annotation.</title>
        <authorList>
            <consortium name="The Broad Institute Genomics Platform"/>
            <consortium name="The Broad Institute Genome Sequencing Center for Infectious Disease"/>
            <person name="Wu L."/>
            <person name="Ma J."/>
        </authorList>
    </citation>
    <scope>NUCLEOTIDE SEQUENCE [LARGE SCALE GENOMIC DNA]</scope>
    <source>
        <strain evidence="3">JCM 15749</strain>
    </source>
</reference>
<evidence type="ECO:0000259" key="1">
    <source>
        <dbReference type="Pfam" id="PF00296"/>
    </source>
</evidence>
<proteinExistence type="predicted"/>
<keyword evidence="3" id="KW-1185">Reference proteome</keyword>
<dbReference type="InterPro" id="IPR036661">
    <property type="entry name" value="Luciferase-like_sf"/>
</dbReference>
<evidence type="ECO:0000313" key="3">
    <source>
        <dbReference type="Proteomes" id="UP001501480"/>
    </source>
</evidence>
<dbReference type="InterPro" id="IPR050766">
    <property type="entry name" value="Bact_Lucif_Oxidored"/>
</dbReference>
<sequence length="83" mass="9017">MKRIGFLSFGHWSDNPHSATRSAADVLHQSIDLAVAAEELGADGAYYRVHHFAQQLASPFPLLAAVGARTERIEIGTGVIDMR</sequence>
<dbReference type="PANTHER" id="PTHR30137:SF15">
    <property type="entry name" value="BLL6902 PROTEIN"/>
    <property type="match status" value="1"/>
</dbReference>
<dbReference type="EMBL" id="BAAAPY010000009">
    <property type="protein sequence ID" value="GAA2082742.1"/>
    <property type="molecule type" value="Genomic_DNA"/>
</dbReference>
<dbReference type="Pfam" id="PF00296">
    <property type="entry name" value="Bac_luciferase"/>
    <property type="match status" value="1"/>
</dbReference>
<dbReference type="PANTHER" id="PTHR30137">
    <property type="entry name" value="LUCIFERASE-LIKE MONOOXYGENASE"/>
    <property type="match status" value="1"/>
</dbReference>
<comment type="caution">
    <text evidence="2">The sequence shown here is derived from an EMBL/GenBank/DDBJ whole genome shotgun (WGS) entry which is preliminary data.</text>
</comment>
<organism evidence="2 3">
    <name type="scientific">Aeromicrobium halocynthiae</name>
    <dbReference type="NCBI Taxonomy" id="560557"/>
    <lineage>
        <taxon>Bacteria</taxon>
        <taxon>Bacillati</taxon>
        <taxon>Actinomycetota</taxon>
        <taxon>Actinomycetes</taxon>
        <taxon>Propionibacteriales</taxon>
        <taxon>Nocardioidaceae</taxon>
        <taxon>Aeromicrobium</taxon>
    </lineage>
</organism>
<feature type="domain" description="Luciferase-like" evidence="1">
    <location>
        <begin position="9"/>
        <end position="80"/>
    </location>
</feature>